<keyword evidence="1" id="KW-1133">Transmembrane helix</keyword>
<name>A0A830FKG8_9EURY</name>
<dbReference type="Proteomes" id="UP000614609">
    <property type="component" value="Unassembled WGS sequence"/>
</dbReference>
<dbReference type="InterPro" id="IPR058341">
    <property type="entry name" value="DUF8028"/>
</dbReference>
<accession>A0A830FKG8</accession>
<evidence type="ECO:0000256" key="1">
    <source>
        <dbReference type="SAM" id="Phobius"/>
    </source>
</evidence>
<evidence type="ECO:0000313" key="3">
    <source>
        <dbReference type="EMBL" id="MBP1953944.1"/>
    </source>
</evidence>
<keyword evidence="1" id="KW-0472">Membrane</keyword>
<dbReference type="Pfam" id="PF26071">
    <property type="entry name" value="DUF8028"/>
    <property type="match status" value="1"/>
</dbReference>
<organism evidence="2 4">
    <name type="scientific">Halarchaeum rubridurum</name>
    <dbReference type="NCBI Taxonomy" id="489911"/>
    <lineage>
        <taxon>Archaea</taxon>
        <taxon>Methanobacteriati</taxon>
        <taxon>Methanobacteriota</taxon>
        <taxon>Stenosarchaea group</taxon>
        <taxon>Halobacteria</taxon>
        <taxon>Halobacteriales</taxon>
        <taxon>Halobacteriaceae</taxon>
    </lineage>
</organism>
<proteinExistence type="predicted"/>
<reference evidence="2" key="2">
    <citation type="submission" date="2020-09" db="EMBL/GenBank/DDBJ databases">
        <authorList>
            <person name="Sun Q."/>
            <person name="Ohkuma M."/>
        </authorList>
    </citation>
    <scope>NUCLEOTIDE SEQUENCE</scope>
    <source>
        <strain evidence="2">JCM 16108</strain>
    </source>
</reference>
<reference evidence="3" key="3">
    <citation type="submission" date="2021-03" db="EMBL/GenBank/DDBJ databases">
        <title>Genomic Encyclopedia of Type Strains, Phase IV (KMG-IV): sequencing the most valuable type-strain genomes for metagenomic binning, comparative biology and taxonomic classification.</title>
        <authorList>
            <person name="Goeker M."/>
        </authorList>
    </citation>
    <scope>NUCLEOTIDE SEQUENCE</scope>
    <source>
        <strain evidence="3">DSM 22443</strain>
    </source>
</reference>
<evidence type="ECO:0000313" key="4">
    <source>
        <dbReference type="Proteomes" id="UP000614609"/>
    </source>
</evidence>
<keyword evidence="4" id="KW-1185">Reference proteome</keyword>
<dbReference type="OrthoDB" id="340775at2157"/>
<comment type="caution">
    <text evidence="2">The sequence shown here is derived from an EMBL/GenBank/DDBJ whole genome shotgun (WGS) entry which is preliminary data.</text>
</comment>
<sequence>MSNQPFHDTPLRRLGEHAEGVALLRRPVEALGFWSAIALPFLYVPLVVSGLQTTGTRYAFALLVALHVVALVVGREYHAE</sequence>
<dbReference type="EMBL" id="BMOO01000001">
    <property type="protein sequence ID" value="GGM56079.1"/>
    <property type="molecule type" value="Genomic_DNA"/>
</dbReference>
<dbReference type="EMBL" id="JAGGKO010000001">
    <property type="protein sequence ID" value="MBP1953944.1"/>
    <property type="molecule type" value="Genomic_DNA"/>
</dbReference>
<feature type="transmembrane region" description="Helical" evidence="1">
    <location>
        <begin position="58"/>
        <end position="77"/>
    </location>
</feature>
<dbReference type="RefSeq" id="WP_188869196.1">
    <property type="nucleotide sequence ID" value="NZ_BMOO01000001.1"/>
</dbReference>
<dbReference type="AlphaFoldDB" id="A0A830FKG8"/>
<dbReference type="Proteomes" id="UP000765891">
    <property type="component" value="Unassembled WGS sequence"/>
</dbReference>
<keyword evidence="1" id="KW-0812">Transmembrane</keyword>
<protein>
    <submittedName>
        <fullName evidence="2">Uncharacterized protein</fullName>
    </submittedName>
</protein>
<feature type="transmembrane region" description="Helical" evidence="1">
    <location>
        <begin position="31"/>
        <end position="51"/>
    </location>
</feature>
<gene>
    <name evidence="2" type="ORF">GCM10009017_02830</name>
    <name evidence="3" type="ORF">J2752_000825</name>
</gene>
<evidence type="ECO:0000313" key="2">
    <source>
        <dbReference type="EMBL" id="GGM56079.1"/>
    </source>
</evidence>
<reference evidence="2" key="1">
    <citation type="journal article" date="2014" name="Int. J. Syst. Evol. Microbiol.">
        <title>Complete genome sequence of Corynebacterium casei LMG S-19264T (=DSM 44701T), isolated from a smear-ripened cheese.</title>
        <authorList>
            <consortium name="US DOE Joint Genome Institute (JGI-PGF)"/>
            <person name="Walter F."/>
            <person name="Albersmeier A."/>
            <person name="Kalinowski J."/>
            <person name="Ruckert C."/>
        </authorList>
    </citation>
    <scope>NUCLEOTIDE SEQUENCE</scope>
    <source>
        <strain evidence="2">JCM 16108</strain>
    </source>
</reference>